<dbReference type="Pfam" id="PF04456">
    <property type="entry name" value="DUF503"/>
    <property type="match status" value="1"/>
</dbReference>
<name>A0A1S1V3D6_9FIRM</name>
<reference evidence="1 2" key="1">
    <citation type="submission" date="2016-09" db="EMBL/GenBank/DDBJ databases">
        <title>Genome sequence of Eubacterium angustum.</title>
        <authorList>
            <person name="Poehlein A."/>
            <person name="Daniel R."/>
        </authorList>
    </citation>
    <scope>NUCLEOTIDE SEQUENCE [LARGE SCALE GENOMIC DNA]</scope>
    <source>
        <strain evidence="1 2">DSM 1989</strain>
    </source>
</reference>
<dbReference type="EMBL" id="MKIE01000023">
    <property type="protein sequence ID" value="OHW61216.1"/>
    <property type="molecule type" value="Genomic_DNA"/>
</dbReference>
<dbReference type="PANTHER" id="PTHR36441">
    <property type="entry name" value="HYPOTHETICAL CYTOSOLIC PROTEIN"/>
    <property type="match status" value="1"/>
</dbReference>
<dbReference type="Proteomes" id="UP000180254">
    <property type="component" value="Unassembled WGS sequence"/>
</dbReference>
<gene>
    <name evidence="1" type="ORF">EUAN_24180</name>
</gene>
<dbReference type="InterPro" id="IPR007546">
    <property type="entry name" value="DUF503"/>
</dbReference>
<comment type="caution">
    <text evidence="1">The sequence shown here is derived from an EMBL/GenBank/DDBJ whole genome shotgun (WGS) entry which is preliminary data.</text>
</comment>
<dbReference type="SUPFAM" id="SSF103007">
    <property type="entry name" value="Hypothetical protein TT1725"/>
    <property type="match status" value="1"/>
</dbReference>
<accession>A0A1S1V3D6</accession>
<keyword evidence="2" id="KW-1185">Reference proteome</keyword>
<sequence length="95" mass="10721">MVVGVMKVKMRAAWVHSLKEKRMELRSLTSKVSNKYNVSVAEVESQDTHQDIVLGVSCVTTDTAHANSILDNILNYIEANSEAEIYDYEIEIISF</sequence>
<evidence type="ECO:0008006" key="3">
    <source>
        <dbReference type="Google" id="ProtNLM"/>
    </source>
</evidence>
<evidence type="ECO:0000313" key="1">
    <source>
        <dbReference type="EMBL" id="OHW61216.1"/>
    </source>
</evidence>
<dbReference type="RefSeq" id="WP_071064804.1">
    <property type="nucleotide sequence ID" value="NZ_MKIE01000023.1"/>
</dbReference>
<organism evidence="1 2">
    <name type="scientific">Andreesenia angusta</name>
    <dbReference type="NCBI Taxonomy" id="39480"/>
    <lineage>
        <taxon>Bacteria</taxon>
        <taxon>Bacillati</taxon>
        <taxon>Bacillota</taxon>
        <taxon>Tissierellia</taxon>
        <taxon>Tissierellales</taxon>
        <taxon>Gottschalkiaceae</taxon>
        <taxon>Andreesenia</taxon>
    </lineage>
</organism>
<proteinExistence type="predicted"/>
<evidence type="ECO:0000313" key="2">
    <source>
        <dbReference type="Proteomes" id="UP000180254"/>
    </source>
</evidence>
<dbReference type="OrthoDB" id="9809023at2"/>
<protein>
    <recommendedName>
        <fullName evidence="3">Ylxp-like protein</fullName>
    </recommendedName>
</protein>
<dbReference type="InterPro" id="IPR036746">
    <property type="entry name" value="TT1725-like_sf"/>
</dbReference>
<dbReference type="STRING" id="39480.EUAN_24180"/>
<dbReference type="Gene3D" id="3.30.70.1120">
    <property type="entry name" value="TT1725-like"/>
    <property type="match status" value="1"/>
</dbReference>
<dbReference type="AlphaFoldDB" id="A0A1S1V3D6"/>
<dbReference type="PANTHER" id="PTHR36441:SF1">
    <property type="entry name" value="DUF503 DOMAIN-CONTAINING PROTEIN"/>
    <property type="match status" value="1"/>
</dbReference>